<feature type="transmembrane region" description="Helical" evidence="1">
    <location>
        <begin position="85"/>
        <end position="103"/>
    </location>
</feature>
<sequence>MTTSLTRSTPQRRRGAGTLDLAWVTWRQHRWLIVGTALAVAALAGFYLYTYFAAVALPPCGASCPDGGSSPALKDLIRRAGLTEYPVLVFAGFIAAFWGAPLLSQEFEHRTHLWAWTQDISATRWLTTRILGLVAVITVLTSALGLAGTFALRQLHELDSSAFPPFTSFVFGLWPPLQVAYALFGFALGVAVSAISRRTVISMLVTLLGFTAVRFFVAEYLRPHYLTPMRIGTPLGERAADLGGEGLTVGTGYLNTSGETMRWSPVVDGCRAQADQVVGATARYSEHQAALNSCLGQRGWTQTYLDYQPAERLLSIQLIETGIFLGLAIVLLAVALRLVHRMTTL</sequence>
<dbReference type="Proteomes" id="UP000533598">
    <property type="component" value="Unassembled WGS sequence"/>
</dbReference>
<evidence type="ECO:0000313" key="2">
    <source>
        <dbReference type="EMBL" id="MBB4676110.1"/>
    </source>
</evidence>
<feature type="transmembrane region" description="Helical" evidence="1">
    <location>
        <begin position="199"/>
        <end position="217"/>
    </location>
</feature>
<feature type="transmembrane region" description="Helical" evidence="1">
    <location>
        <begin position="130"/>
        <end position="152"/>
    </location>
</feature>
<gene>
    <name evidence="2" type="ORF">HNR67_002228</name>
</gene>
<keyword evidence="3" id="KW-1185">Reference proteome</keyword>
<dbReference type="AlphaFoldDB" id="A0A7W7C7V7"/>
<keyword evidence="1" id="KW-0472">Membrane</keyword>
<evidence type="ECO:0000313" key="3">
    <source>
        <dbReference type="Proteomes" id="UP000533598"/>
    </source>
</evidence>
<accession>A0A7W7C7V7</accession>
<proteinExistence type="predicted"/>
<keyword evidence="1" id="KW-0812">Transmembrane</keyword>
<evidence type="ECO:0000256" key="1">
    <source>
        <dbReference type="SAM" id="Phobius"/>
    </source>
</evidence>
<organism evidence="2 3">
    <name type="scientific">Crossiella cryophila</name>
    <dbReference type="NCBI Taxonomy" id="43355"/>
    <lineage>
        <taxon>Bacteria</taxon>
        <taxon>Bacillati</taxon>
        <taxon>Actinomycetota</taxon>
        <taxon>Actinomycetes</taxon>
        <taxon>Pseudonocardiales</taxon>
        <taxon>Pseudonocardiaceae</taxon>
        <taxon>Crossiella</taxon>
    </lineage>
</organism>
<dbReference type="EMBL" id="JACHMH010000001">
    <property type="protein sequence ID" value="MBB4676110.1"/>
    <property type="molecule type" value="Genomic_DNA"/>
</dbReference>
<feature type="transmembrane region" description="Helical" evidence="1">
    <location>
        <begin position="314"/>
        <end position="339"/>
    </location>
</feature>
<comment type="caution">
    <text evidence="2">The sequence shown here is derived from an EMBL/GenBank/DDBJ whole genome shotgun (WGS) entry which is preliminary data.</text>
</comment>
<name>A0A7W7C7V7_9PSEU</name>
<feature type="transmembrane region" description="Helical" evidence="1">
    <location>
        <begin position="172"/>
        <end position="192"/>
    </location>
</feature>
<keyword evidence="1" id="KW-1133">Transmembrane helix</keyword>
<dbReference type="RefSeq" id="WP_185001974.1">
    <property type="nucleotide sequence ID" value="NZ_BAAAUI010000016.1"/>
</dbReference>
<reference evidence="2 3" key="1">
    <citation type="submission" date="2020-08" db="EMBL/GenBank/DDBJ databases">
        <title>Sequencing the genomes of 1000 actinobacteria strains.</title>
        <authorList>
            <person name="Klenk H.-P."/>
        </authorList>
    </citation>
    <scope>NUCLEOTIDE SEQUENCE [LARGE SCALE GENOMIC DNA]</scope>
    <source>
        <strain evidence="2 3">DSM 44230</strain>
    </source>
</reference>
<protein>
    <submittedName>
        <fullName evidence="2">ABC-type transport system involved in multi-copper enzyme maturation permease subunit</fullName>
    </submittedName>
</protein>
<feature type="transmembrane region" description="Helical" evidence="1">
    <location>
        <begin position="31"/>
        <end position="49"/>
    </location>
</feature>